<dbReference type="Pfam" id="PF11751">
    <property type="entry name" value="PorP_SprF"/>
    <property type="match status" value="1"/>
</dbReference>
<dbReference type="RefSeq" id="WP_106930782.1">
    <property type="nucleotide sequence ID" value="NZ_PYFT01000001.1"/>
</dbReference>
<evidence type="ECO:0000313" key="3">
    <source>
        <dbReference type="EMBL" id="PSR54786.1"/>
    </source>
</evidence>
<proteinExistence type="predicted"/>
<dbReference type="Proteomes" id="UP000240357">
    <property type="component" value="Unassembled WGS sequence"/>
</dbReference>
<dbReference type="OrthoDB" id="978914at2"/>
<dbReference type="EMBL" id="PYFT01000001">
    <property type="protein sequence ID" value="PSR54786.1"/>
    <property type="molecule type" value="Genomic_DNA"/>
</dbReference>
<dbReference type="AlphaFoldDB" id="A0A2T2YGY6"/>
<feature type="region of interest" description="Disordered" evidence="1">
    <location>
        <begin position="133"/>
        <end position="152"/>
    </location>
</feature>
<gene>
    <name evidence="3" type="ORF">AHMF7605_15375</name>
</gene>
<dbReference type="InterPro" id="IPR019861">
    <property type="entry name" value="PorP/SprF_Bacteroidetes"/>
</dbReference>
<evidence type="ECO:0000256" key="1">
    <source>
        <dbReference type="SAM" id="MobiDB-lite"/>
    </source>
</evidence>
<comment type="caution">
    <text evidence="3">The sequence shown here is derived from an EMBL/GenBank/DDBJ whole genome shotgun (WGS) entry which is preliminary data.</text>
</comment>
<organism evidence="3 4">
    <name type="scientific">Adhaeribacter arboris</name>
    <dbReference type="NCBI Taxonomy" id="2072846"/>
    <lineage>
        <taxon>Bacteria</taxon>
        <taxon>Pseudomonadati</taxon>
        <taxon>Bacteroidota</taxon>
        <taxon>Cytophagia</taxon>
        <taxon>Cytophagales</taxon>
        <taxon>Hymenobacteraceae</taxon>
        <taxon>Adhaeribacter</taxon>
    </lineage>
</organism>
<evidence type="ECO:0000313" key="4">
    <source>
        <dbReference type="Proteomes" id="UP000240357"/>
    </source>
</evidence>
<feature type="chain" id="PRO_5015622305" description="Type IX secretion system membrane protein PorP/SprF" evidence="2">
    <location>
        <begin position="21"/>
        <end position="320"/>
    </location>
</feature>
<accession>A0A2T2YGY6</accession>
<dbReference type="NCBIfam" id="TIGR03519">
    <property type="entry name" value="T9SS_PorP_fam"/>
    <property type="match status" value="1"/>
</dbReference>
<feature type="signal peptide" evidence="2">
    <location>
        <begin position="1"/>
        <end position="20"/>
    </location>
</feature>
<sequence length="320" mass="35039">MRKYFYVLIILFTVRIGAFAQQQPQFSHYSFNGMYLSPAYAGITDKTEINMLYRYQWAGYQASFDGGGAPKTGLVSISLPVRFLGGGIGLYATNDRLGATESSSASLAYSAHFKAGAGKISIGIQGNLTNIKKGNYRPNDPDDPSVPENSSDSKYDIGAGVWYQSSKLYIGGGINNLLQSKFKFEDSARNETAGFGLFTARNHAYFTAGYYLTVSPSVTVVPTAIIKYDLNKLSVEAGGRAILNEKYYAGVGYRHQEAVTGMAGIYLLRNNALQLGYAFDLTTFNPEAKALTSHEIILSYSIPRPANIIKPIIKTPRYSF</sequence>
<reference evidence="3 4" key="1">
    <citation type="submission" date="2018-03" db="EMBL/GenBank/DDBJ databases">
        <title>Adhaeribacter sp. HMF7605 Genome sequencing and assembly.</title>
        <authorList>
            <person name="Kang H."/>
            <person name="Kang J."/>
            <person name="Cha I."/>
            <person name="Kim H."/>
            <person name="Joh K."/>
        </authorList>
    </citation>
    <scope>NUCLEOTIDE SEQUENCE [LARGE SCALE GENOMIC DNA]</scope>
    <source>
        <strain evidence="3 4">HMF7605</strain>
    </source>
</reference>
<name>A0A2T2YGY6_9BACT</name>
<keyword evidence="4" id="KW-1185">Reference proteome</keyword>
<evidence type="ECO:0000256" key="2">
    <source>
        <dbReference type="SAM" id="SignalP"/>
    </source>
</evidence>
<evidence type="ECO:0008006" key="5">
    <source>
        <dbReference type="Google" id="ProtNLM"/>
    </source>
</evidence>
<keyword evidence="2" id="KW-0732">Signal</keyword>
<protein>
    <recommendedName>
        <fullName evidence="5">Type IX secretion system membrane protein PorP/SprF</fullName>
    </recommendedName>
</protein>